<dbReference type="CDD" id="cd04301">
    <property type="entry name" value="NAT_SF"/>
    <property type="match status" value="1"/>
</dbReference>
<evidence type="ECO:0000259" key="3">
    <source>
        <dbReference type="PROSITE" id="PS51186"/>
    </source>
</evidence>
<name>A0ABW5G9X5_9PSEU</name>
<dbReference type="SUPFAM" id="SSF55729">
    <property type="entry name" value="Acyl-CoA N-acyltransferases (Nat)"/>
    <property type="match status" value="1"/>
</dbReference>
<evidence type="ECO:0000256" key="1">
    <source>
        <dbReference type="ARBA" id="ARBA00022679"/>
    </source>
</evidence>
<evidence type="ECO:0000313" key="5">
    <source>
        <dbReference type="Proteomes" id="UP001597419"/>
    </source>
</evidence>
<evidence type="ECO:0000313" key="4">
    <source>
        <dbReference type="EMBL" id="MFD2457272.1"/>
    </source>
</evidence>
<dbReference type="Gene3D" id="3.40.630.30">
    <property type="match status" value="1"/>
</dbReference>
<dbReference type="GO" id="GO:0016746">
    <property type="term" value="F:acyltransferase activity"/>
    <property type="evidence" value="ECO:0007669"/>
    <property type="project" value="UniProtKB-KW"/>
</dbReference>
<keyword evidence="5" id="KW-1185">Reference proteome</keyword>
<keyword evidence="2 4" id="KW-0012">Acyltransferase</keyword>
<dbReference type="PROSITE" id="PS51186">
    <property type="entry name" value="GNAT"/>
    <property type="match status" value="1"/>
</dbReference>
<dbReference type="InterPro" id="IPR016181">
    <property type="entry name" value="Acyl_CoA_acyltransferase"/>
</dbReference>
<sequence length="146" mass="15800">MATKIRAVEVADTARITVLLGQLGYPADEARVRVRLDDLLTDRRSALFAAEVDGLVAGVAALHVLPMLEQDGCLGRLLALVVDDSCRGQGVGGELVAEVEREALRQGCRKLEITSSRTRDAAHRFYRGLGYEDLCGTSARFMKALA</sequence>
<proteinExistence type="predicted"/>
<organism evidence="4 5">
    <name type="scientific">Amycolatopsis samaneae</name>
    <dbReference type="NCBI Taxonomy" id="664691"/>
    <lineage>
        <taxon>Bacteria</taxon>
        <taxon>Bacillati</taxon>
        <taxon>Actinomycetota</taxon>
        <taxon>Actinomycetes</taxon>
        <taxon>Pseudonocardiales</taxon>
        <taxon>Pseudonocardiaceae</taxon>
        <taxon>Amycolatopsis</taxon>
    </lineage>
</organism>
<dbReference type="InterPro" id="IPR050832">
    <property type="entry name" value="Bact_Acetyltransf"/>
</dbReference>
<comment type="caution">
    <text evidence="4">The sequence shown here is derived from an EMBL/GenBank/DDBJ whole genome shotgun (WGS) entry which is preliminary data.</text>
</comment>
<dbReference type="EC" id="2.3.-.-" evidence="4"/>
<keyword evidence="1 4" id="KW-0808">Transferase</keyword>
<dbReference type="Proteomes" id="UP001597419">
    <property type="component" value="Unassembled WGS sequence"/>
</dbReference>
<dbReference type="EMBL" id="JBHUKU010000002">
    <property type="protein sequence ID" value="MFD2457272.1"/>
    <property type="molecule type" value="Genomic_DNA"/>
</dbReference>
<accession>A0ABW5G9X5</accession>
<feature type="domain" description="N-acetyltransferase" evidence="3">
    <location>
        <begin position="3"/>
        <end position="146"/>
    </location>
</feature>
<dbReference type="InterPro" id="IPR000182">
    <property type="entry name" value="GNAT_dom"/>
</dbReference>
<protein>
    <submittedName>
        <fullName evidence="4">GNAT family N-acetyltransferase</fullName>
        <ecNumber evidence="4">2.3.-.-</ecNumber>
    </submittedName>
</protein>
<reference evidence="5" key="1">
    <citation type="journal article" date="2019" name="Int. J. Syst. Evol. Microbiol.">
        <title>The Global Catalogue of Microorganisms (GCM) 10K type strain sequencing project: providing services to taxonomists for standard genome sequencing and annotation.</title>
        <authorList>
            <consortium name="The Broad Institute Genomics Platform"/>
            <consortium name="The Broad Institute Genome Sequencing Center for Infectious Disease"/>
            <person name="Wu L."/>
            <person name="Ma J."/>
        </authorList>
    </citation>
    <scope>NUCLEOTIDE SEQUENCE [LARGE SCALE GENOMIC DNA]</scope>
    <source>
        <strain evidence="5">CGMCC 4.7643</strain>
    </source>
</reference>
<dbReference type="PANTHER" id="PTHR43877">
    <property type="entry name" value="AMINOALKYLPHOSPHONATE N-ACETYLTRANSFERASE-RELATED-RELATED"/>
    <property type="match status" value="1"/>
</dbReference>
<gene>
    <name evidence="4" type="ORF">ACFSYJ_01615</name>
</gene>
<dbReference type="Pfam" id="PF00583">
    <property type="entry name" value="Acetyltransf_1"/>
    <property type="match status" value="1"/>
</dbReference>
<dbReference type="RefSeq" id="WP_345388433.1">
    <property type="nucleotide sequence ID" value="NZ_BAABHG010000003.1"/>
</dbReference>
<evidence type="ECO:0000256" key="2">
    <source>
        <dbReference type="ARBA" id="ARBA00023315"/>
    </source>
</evidence>